<dbReference type="SUPFAM" id="SSF101386">
    <property type="entry name" value="all-alpha NTP pyrophosphatases"/>
    <property type="match status" value="1"/>
</dbReference>
<dbReference type="OrthoDB" id="6196528at2"/>
<comment type="caution">
    <text evidence="2">The sequence shown here is derived from an EMBL/GenBank/DDBJ whole genome shotgun (WGS) entry which is preliminary data.</text>
</comment>
<dbReference type="Proteomes" id="UP000290287">
    <property type="component" value="Unassembled WGS sequence"/>
</dbReference>
<dbReference type="RefSeq" id="WP_129123825.1">
    <property type="nucleotide sequence ID" value="NZ_PEIB01000036.1"/>
</dbReference>
<dbReference type="AlphaFoldDB" id="A0A4Q0YL64"/>
<gene>
    <name evidence="2" type="ORF">CS022_20680</name>
</gene>
<dbReference type="EMBL" id="PEIB01000036">
    <property type="protein sequence ID" value="RXJ71512.1"/>
    <property type="molecule type" value="Genomic_DNA"/>
</dbReference>
<dbReference type="Pfam" id="PF03819">
    <property type="entry name" value="MazG"/>
    <property type="match status" value="1"/>
</dbReference>
<organism evidence="2 3">
    <name type="scientific">Veronia nyctiphanis</name>
    <dbReference type="NCBI Taxonomy" id="1278244"/>
    <lineage>
        <taxon>Bacteria</taxon>
        <taxon>Pseudomonadati</taxon>
        <taxon>Pseudomonadota</taxon>
        <taxon>Gammaproteobacteria</taxon>
        <taxon>Vibrionales</taxon>
        <taxon>Vibrionaceae</taxon>
        <taxon>Veronia</taxon>
    </lineage>
</organism>
<accession>A0A4Q0YL64</accession>
<evidence type="ECO:0000313" key="3">
    <source>
        <dbReference type="Proteomes" id="UP000290287"/>
    </source>
</evidence>
<dbReference type="Gene3D" id="1.10.287.1080">
    <property type="entry name" value="MazG-like"/>
    <property type="match status" value="1"/>
</dbReference>
<evidence type="ECO:0000259" key="1">
    <source>
        <dbReference type="Pfam" id="PF03819"/>
    </source>
</evidence>
<dbReference type="InterPro" id="IPR004518">
    <property type="entry name" value="MazG-like_dom"/>
</dbReference>
<name>A0A4Q0YL64_9GAMM</name>
<dbReference type="GO" id="GO:0016787">
    <property type="term" value="F:hydrolase activity"/>
    <property type="evidence" value="ECO:0007669"/>
    <property type="project" value="UniProtKB-KW"/>
</dbReference>
<evidence type="ECO:0000313" key="2">
    <source>
        <dbReference type="EMBL" id="RXJ71512.1"/>
    </source>
</evidence>
<protein>
    <submittedName>
        <fullName evidence="2">Nucleotide pyrophosphohydrolase</fullName>
    </submittedName>
</protein>
<keyword evidence="3" id="KW-1185">Reference proteome</keyword>
<sequence length="125" mass="14769">MDDFQTFKQLLTVVQRKCNYDDNNTWFEGPQTYLDAVKNEIDEVSEELSKSRHCYIEDELGDVLWGFLNTVAALEKTHDVNLDSVISRAFNKYNQRISAIENNEPWDEVKKSQKRALEEEYKKEK</sequence>
<keyword evidence="2" id="KW-0378">Hydrolase</keyword>
<feature type="domain" description="NTP pyrophosphohydrolase MazG-like" evidence="1">
    <location>
        <begin position="29"/>
        <end position="96"/>
    </location>
</feature>
<reference evidence="2 3" key="1">
    <citation type="submission" date="2017-10" db="EMBL/GenBank/DDBJ databases">
        <title>Nyctiphanis sp. nov., isolated from the stomach of the euphausiid Nyctiphanes simplex (Hansen, 1911) in the Gulf of California.</title>
        <authorList>
            <person name="Gomez-Gil B."/>
            <person name="Aguilar-Mendez M."/>
            <person name="Lopez-Cortes A."/>
            <person name="Gomez-Gutierrez J."/>
            <person name="Roque A."/>
            <person name="Lang E."/>
            <person name="Gonzalez-Castillo A."/>
        </authorList>
    </citation>
    <scope>NUCLEOTIDE SEQUENCE [LARGE SCALE GENOMIC DNA]</scope>
    <source>
        <strain evidence="2 3">CAIM 600</strain>
    </source>
</reference>
<proteinExistence type="predicted"/>